<feature type="region of interest" description="Disordered" evidence="2">
    <location>
        <begin position="192"/>
        <end position="241"/>
    </location>
</feature>
<evidence type="ECO:0000313" key="6">
    <source>
        <dbReference type="EMBL" id="GCB69714.1"/>
    </source>
</evidence>
<dbReference type="InterPro" id="IPR013106">
    <property type="entry name" value="Ig_V-set"/>
</dbReference>
<feature type="transmembrane region" description="Helical" evidence="3">
    <location>
        <begin position="143"/>
        <end position="164"/>
    </location>
</feature>
<dbReference type="GO" id="GO:0009897">
    <property type="term" value="C:external side of plasma membrane"/>
    <property type="evidence" value="ECO:0007669"/>
    <property type="project" value="TreeGrafter"/>
</dbReference>
<dbReference type="OrthoDB" id="6370831at2759"/>
<feature type="compositionally biased region" description="Basic and acidic residues" evidence="2">
    <location>
        <begin position="221"/>
        <end position="241"/>
    </location>
</feature>
<keyword evidence="7" id="KW-1185">Reference proteome</keyword>
<dbReference type="AlphaFoldDB" id="A0A401P9E8"/>
<dbReference type="Pfam" id="PF07686">
    <property type="entry name" value="V-set"/>
    <property type="match status" value="1"/>
</dbReference>
<sequence length="241" mass="26538">MPDPGCLPAFILTSCLFAAGVHCNQPTIQQKPRSVNLVEGASVTMTCIINFSGPKVNKWQKNDQPIMHAILNHKGRVSEGRNMSKDPKLLLPYLRIQNLTECDSGTYYCMLDTVGKMANGTGTTLTVTRVAQVQCSSINSVHIGVSAALMGMLCISLIIVSVLLNQRNKACIALQRQFVAYITEKSTATLPLKLKGKHKRREGHASGSGPEGKKKKRKAKERQPKDNDEYVHVGRPRETMH</sequence>
<keyword evidence="4" id="KW-0732">Signal</keyword>
<keyword evidence="3" id="KW-0472">Membrane</keyword>
<dbReference type="Gene3D" id="2.60.40.10">
    <property type="entry name" value="Immunoglobulins"/>
    <property type="match status" value="1"/>
</dbReference>
<comment type="caution">
    <text evidence="6">The sequence shown here is derived from an EMBL/GenBank/DDBJ whole genome shotgun (WGS) entry which is preliminary data.</text>
</comment>
<name>A0A401P9E8_SCYTO</name>
<accession>A0A401P9E8</accession>
<dbReference type="InterPro" id="IPR013783">
    <property type="entry name" value="Ig-like_fold"/>
</dbReference>
<reference evidence="6 7" key="1">
    <citation type="journal article" date="2018" name="Nat. Ecol. Evol.">
        <title>Shark genomes provide insights into elasmobranch evolution and the origin of vertebrates.</title>
        <authorList>
            <person name="Hara Y"/>
            <person name="Yamaguchi K"/>
            <person name="Onimaru K"/>
            <person name="Kadota M"/>
            <person name="Koyanagi M"/>
            <person name="Keeley SD"/>
            <person name="Tatsumi K"/>
            <person name="Tanaka K"/>
            <person name="Motone F"/>
            <person name="Kageyama Y"/>
            <person name="Nozu R"/>
            <person name="Adachi N"/>
            <person name="Nishimura O"/>
            <person name="Nakagawa R"/>
            <person name="Tanegashima C"/>
            <person name="Kiyatake I"/>
            <person name="Matsumoto R"/>
            <person name="Murakumo K"/>
            <person name="Nishida K"/>
            <person name="Terakita A"/>
            <person name="Kuratani S"/>
            <person name="Sato K"/>
            <person name="Hyodo S Kuraku.S."/>
        </authorList>
    </citation>
    <scope>NUCLEOTIDE SEQUENCE [LARGE SCALE GENOMIC DNA]</scope>
</reference>
<evidence type="ECO:0000256" key="4">
    <source>
        <dbReference type="SAM" id="SignalP"/>
    </source>
</evidence>
<evidence type="ECO:0000259" key="5">
    <source>
        <dbReference type="PROSITE" id="PS50835"/>
    </source>
</evidence>
<dbReference type="SMART" id="SM00409">
    <property type="entry name" value="IG"/>
    <property type="match status" value="1"/>
</dbReference>
<dbReference type="SUPFAM" id="SSF48726">
    <property type="entry name" value="Immunoglobulin"/>
    <property type="match status" value="1"/>
</dbReference>
<dbReference type="InterPro" id="IPR007110">
    <property type="entry name" value="Ig-like_dom"/>
</dbReference>
<feature type="signal peptide" evidence="4">
    <location>
        <begin position="1"/>
        <end position="23"/>
    </location>
</feature>
<evidence type="ECO:0000256" key="2">
    <source>
        <dbReference type="SAM" id="MobiDB-lite"/>
    </source>
</evidence>
<dbReference type="GO" id="GO:0030183">
    <property type="term" value="P:B cell differentiation"/>
    <property type="evidence" value="ECO:0007669"/>
    <property type="project" value="TreeGrafter"/>
</dbReference>
<dbReference type="InterPro" id="IPR036179">
    <property type="entry name" value="Ig-like_dom_sf"/>
</dbReference>
<evidence type="ECO:0000256" key="1">
    <source>
        <dbReference type="ARBA" id="ARBA00023319"/>
    </source>
</evidence>
<dbReference type="GO" id="GO:0050853">
    <property type="term" value="P:B cell receptor signaling pathway"/>
    <property type="evidence" value="ECO:0007669"/>
    <property type="project" value="TreeGrafter"/>
</dbReference>
<dbReference type="PROSITE" id="PS50835">
    <property type="entry name" value="IG_LIKE"/>
    <property type="match status" value="1"/>
</dbReference>
<keyword evidence="1" id="KW-0393">Immunoglobulin domain</keyword>
<protein>
    <recommendedName>
        <fullName evidence="5">Ig-like domain-containing protein</fullName>
    </recommendedName>
</protein>
<dbReference type="GO" id="GO:0019815">
    <property type="term" value="C:B cell receptor complex"/>
    <property type="evidence" value="ECO:0007669"/>
    <property type="project" value="TreeGrafter"/>
</dbReference>
<evidence type="ECO:0000256" key="3">
    <source>
        <dbReference type="SAM" id="Phobius"/>
    </source>
</evidence>
<keyword evidence="3" id="KW-0812">Transmembrane</keyword>
<feature type="chain" id="PRO_5018985438" description="Ig-like domain-containing protein" evidence="4">
    <location>
        <begin position="24"/>
        <end position="241"/>
    </location>
</feature>
<organism evidence="6 7">
    <name type="scientific">Scyliorhinus torazame</name>
    <name type="common">Cloudy catshark</name>
    <name type="synonym">Catulus torazame</name>
    <dbReference type="NCBI Taxonomy" id="75743"/>
    <lineage>
        <taxon>Eukaryota</taxon>
        <taxon>Metazoa</taxon>
        <taxon>Chordata</taxon>
        <taxon>Craniata</taxon>
        <taxon>Vertebrata</taxon>
        <taxon>Chondrichthyes</taxon>
        <taxon>Elasmobranchii</taxon>
        <taxon>Galeomorphii</taxon>
        <taxon>Galeoidea</taxon>
        <taxon>Carcharhiniformes</taxon>
        <taxon>Scyliorhinidae</taxon>
        <taxon>Scyliorhinus</taxon>
    </lineage>
</organism>
<dbReference type="InterPro" id="IPR003599">
    <property type="entry name" value="Ig_sub"/>
</dbReference>
<proteinExistence type="predicted"/>
<evidence type="ECO:0000313" key="7">
    <source>
        <dbReference type="Proteomes" id="UP000288216"/>
    </source>
</evidence>
<keyword evidence="3" id="KW-1133">Transmembrane helix</keyword>
<dbReference type="Proteomes" id="UP000288216">
    <property type="component" value="Unassembled WGS sequence"/>
</dbReference>
<dbReference type="PANTHER" id="PTHR14334">
    <property type="entry name" value="B-CELL ANTIGEN RECEPTOR COMPLEX-ASSOCIATED PROTEIN"/>
    <property type="match status" value="1"/>
</dbReference>
<dbReference type="CDD" id="cd00099">
    <property type="entry name" value="IgV"/>
    <property type="match status" value="1"/>
</dbReference>
<dbReference type="EMBL" id="BFAA01000237">
    <property type="protein sequence ID" value="GCB69714.1"/>
    <property type="molecule type" value="Genomic_DNA"/>
</dbReference>
<gene>
    <name evidence="6" type="ORF">scyTo_0001113</name>
</gene>
<feature type="domain" description="Ig-like" evidence="5">
    <location>
        <begin position="26"/>
        <end position="128"/>
    </location>
</feature>